<name>A0AAJ0G012_9HYPO</name>
<reference evidence="4" key="1">
    <citation type="submission" date="2023-06" db="EMBL/GenBank/DDBJ databases">
        <title>Conoideocrella luteorostrata (Hypocreales: Clavicipitaceae), a potential biocontrol fungus for elongate hemlock scale in United States Christmas tree production areas.</title>
        <authorList>
            <person name="Barrett H."/>
            <person name="Lovett B."/>
            <person name="Macias A.M."/>
            <person name="Stajich J.E."/>
            <person name="Kasson M.T."/>
        </authorList>
    </citation>
    <scope>NUCLEOTIDE SEQUENCE</scope>
    <source>
        <strain evidence="4">ARSEF 14590</strain>
    </source>
</reference>
<comment type="caution">
    <text evidence="4">The sequence shown here is derived from an EMBL/GenBank/DDBJ whole genome shotgun (WGS) entry which is preliminary data.</text>
</comment>
<evidence type="ECO:0000256" key="1">
    <source>
        <dbReference type="ARBA" id="ARBA00006484"/>
    </source>
</evidence>
<dbReference type="PANTHER" id="PTHR24320">
    <property type="entry name" value="RETINOL DEHYDROGENASE"/>
    <property type="match status" value="1"/>
</dbReference>
<gene>
    <name evidence="4" type="ORF">QQS21_004207</name>
</gene>
<dbReference type="InterPro" id="IPR002347">
    <property type="entry name" value="SDR_fam"/>
</dbReference>
<accession>A0AAJ0G012</accession>
<organism evidence="4 5">
    <name type="scientific">Conoideocrella luteorostrata</name>
    <dbReference type="NCBI Taxonomy" id="1105319"/>
    <lineage>
        <taxon>Eukaryota</taxon>
        <taxon>Fungi</taxon>
        <taxon>Dikarya</taxon>
        <taxon>Ascomycota</taxon>
        <taxon>Pezizomycotina</taxon>
        <taxon>Sordariomycetes</taxon>
        <taxon>Hypocreomycetidae</taxon>
        <taxon>Hypocreales</taxon>
        <taxon>Clavicipitaceae</taxon>
        <taxon>Conoideocrella</taxon>
    </lineage>
</organism>
<evidence type="ECO:0000256" key="3">
    <source>
        <dbReference type="ARBA" id="ARBA00023002"/>
    </source>
</evidence>
<evidence type="ECO:0008006" key="6">
    <source>
        <dbReference type="Google" id="ProtNLM"/>
    </source>
</evidence>
<dbReference type="InterPro" id="IPR036291">
    <property type="entry name" value="NAD(P)-bd_dom_sf"/>
</dbReference>
<dbReference type="PRINTS" id="PR00081">
    <property type="entry name" value="GDHRDH"/>
</dbReference>
<evidence type="ECO:0000256" key="2">
    <source>
        <dbReference type="ARBA" id="ARBA00022857"/>
    </source>
</evidence>
<sequence length="307" mass="33401">MSADLEKGASSEATFIGFLRRQFTKYKPLPAGTTIAGETAIVTGSNIGLGLSACRQLLELGLSHLVMAVRTQAKGDDAALQLRKDFPSSTIDVWVVDMGSYDSVRAFATRCESLPRLDIVILNAGVLNEVYRVSPAGNEMTLQVNYLSTVLLTMLLLPILKAKKAKDATRPPTISVVASDTIYKSMVDLHSPVLPQFQQPKKYSAFHWYARSKLLQTFFIAKLAEFVPPEDVLINQANPGATSGTDFFRGYPSYVLKTIVSIIQKMVARPVDLAATTYLDAVLAQGKGSHGSFTSDWTIKPLVVPVA</sequence>
<dbReference type="Proteomes" id="UP001251528">
    <property type="component" value="Unassembled WGS sequence"/>
</dbReference>
<dbReference type="EMBL" id="JASWJB010000060">
    <property type="protein sequence ID" value="KAK2603626.1"/>
    <property type="molecule type" value="Genomic_DNA"/>
</dbReference>
<evidence type="ECO:0000313" key="4">
    <source>
        <dbReference type="EMBL" id="KAK2603626.1"/>
    </source>
</evidence>
<proteinExistence type="inferred from homology"/>
<keyword evidence="5" id="KW-1185">Reference proteome</keyword>
<protein>
    <recommendedName>
        <fullName evidence="6">Short-chain dehydrogenase/reductase family protein</fullName>
    </recommendedName>
</protein>
<dbReference type="GO" id="GO:0016491">
    <property type="term" value="F:oxidoreductase activity"/>
    <property type="evidence" value="ECO:0007669"/>
    <property type="project" value="UniProtKB-KW"/>
</dbReference>
<comment type="similarity">
    <text evidence="1">Belongs to the short-chain dehydrogenases/reductases (SDR) family.</text>
</comment>
<keyword evidence="3" id="KW-0560">Oxidoreductase</keyword>
<evidence type="ECO:0000313" key="5">
    <source>
        <dbReference type="Proteomes" id="UP001251528"/>
    </source>
</evidence>
<dbReference type="Gene3D" id="3.40.50.720">
    <property type="entry name" value="NAD(P)-binding Rossmann-like Domain"/>
    <property type="match status" value="1"/>
</dbReference>
<dbReference type="PANTHER" id="PTHR24320:SF252">
    <property type="entry name" value="DEHYDROGENASE_REDUCTASE FAMILY PROTEIN, PUTATIVE (AFU_ORTHOLOGUE AFUA_3G08550)-RELATED"/>
    <property type="match status" value="1"/>
</dbReference>
<dbReference type="SUPFAM" id="SSF51735">
    <property type="entry name" value="NAD(P)-binding Rossmann-fold domains"/>
    <property type="match status" value="1"/>
</dbReference>
<dbReference type="AlphaFoldDB" id="A0AAJ0G012"/>
<dbReference type="Pfam" id="PF00106">
    <property type="entry name" value="adh_short"/>
    <property type="match status" value="1"/>
</dbReference>
<keyword evidence="2" id="KW-0521">NADP</keyword>